<dbReference type="Gene3D" id="3.40.50.720">
    <property type="entry name" value="NAD(P)-binding Rossmann-like Domain"/>
    <property type="match status" value="1"/>
</dbReference>
<comment type="caution">
    <text evidence="3">The sequence shown here is derived from an EMBL/GenBank/DDBJ whole genome shotgun (WGS) entry which is preliminary data.</text>
</comment>
<name>A0A261Y1I6_9FUNG</name>
<proteinExistence type="inferred from homology"/>
<dbReference type="Proteomes" id="UP000242875">
    <property type="component" value="Unassembled WGS sequence"/>
</dbReference>
<dbReference type="GO" id="GO:0016491">
    <property type="term" value="F:oxidoreductase activity"/>
    <property type="evidence" value="ECO:0007669"/>
    <property type="project" value="UniProtKB-KW"/>
</dbReference>
<comment type="similarity">
    <text evidence="1">Belongs to the short-chain dehydrogenases/reductases (SDR) family.</text>
</comment>
<dbReference type="EMBL" id="MVBO01000039">
    <property type="protein sequence ID" value="OZJ04472.1"/>
    <property type="molecule type" value="Genomic_DNA"/>
</dbReference>
<dbReference type="AlphaFoldDB" id="A0A261Y1I6"/>
<dbReference type="PANTHER" id="PTHR24320">
    <property type="entry name" value="RETINOL DEHYDROGENASE"/>
    <property type="match status" value="1"/>
</dbReference>
<evidence type="ECO:0000256" key="2">
    <source>
        <dbReference type="ARBA" id="ARBA00023002"/>
    </source>
</evidence>
<evidence type="ECO:0000313" key="4">
    <source>
        <dbReference type="Proteomes" id="UP000242875"/>
    </source>
</evidence>
<dbReference type="OrthoDB" id="191139at2759"/>
<accession>A0A261Y1I6</accession>
<protein>
    <recommendedName>
        <fullName evidence="5">Oxidoreductase</fullName>
    </recommendedName>
</protein>
<reference evidence="3 4" key="1">
    <citation type="journal article" date="2017" name="Mycologia">
        <title>Bifiguratus adelaidae, gen. et sp. nov., a new member of Mucoromycotina in endophytic and soil-dwelling habitats.</title>
        <authorList>
            <person name="Torres-Cruz T.J."/>
            <person name="Billingsley Tobias T.L."/>
            <person name="Almatruk M."/>
            <person name="Hesse C."/>
            <person name="Kuske C.R."/>
            <person name="Desiro A."/>
            <person name="Benucci G.M."/>
            <person name="Bonito G."/>
            <person name="Stajich J.E."/>
            <person name="Dunlap C."/>
            <person name="Arnold A.E."/>
            <person name="Porras-Alfaro A."/>
        </authorList>
    </citation>
    <scope>NUCLEOTIDE SEQUENCE [LARGE SCALE GENOMIC DNA]</scope>
    <source>
        <strain evidence="3 4">AZ0501</strain>
    </source>
</reference>
<keyword evidence="2" id="KW-0560">Oxidoreductase</keyword>
<dbReference type="InterPro" id="IPR036291">
    <property type="entry name" value="NAD(P)-bd_dom_sf"/>
</dbReference>
<keyword evidence="4" id="KW-1185">Reference proteome</keyword>
<dbReference type="InterPro" id="IPR002347">
    <property type="entry name" value="SDR_fam"/>
</dbReference>
<dbReference type="Pfam" id="PF00106">
    <property type="entry name" value="adh_short"/>
    <property type="match status" value="1"/>
</dbReference>
<gene>
    <name evidence="3" type="ORF">BZG36_02683</name>
</gene>
<evidence type="ECO:0000256" key="1">
    <source>
        <dbReference type="ARBA" id="ARBA00006484"/>
    </source>
</evidence>
<organism evidence="3 4">
    <name type="scientific">Bifiguratus adelaidae</name>
    <dbReference type="NCBI Taxonomy" id="1938954"/>
    <lineage>
        <taxon>Eukaryota</taxon>
        <taxon>Fungi</taxon>
        <taxon>Fungi incertae sedis</taxon>
        <taxon>Mucoromycota</taxon>
        <taxon>Mucoromycotina</taxon>
        <taxon>Endogonomycetes</taxon>
        <taxon>Endogonales</taxon>
        <taxon>Endogonales incertae sedis</taxon>
        <taxon>Bifiguratus</taxon>
    </lineage>
</organism>
<sequence>MSTEHFRKLGLPLTKEEEPEGYRTTAADVMNNLPASSFVQGKTFIVTGGHVGLGEGTTRALAAHGAKAVIGSRNQAKAEESIRSIQSAYPKADIRFIHIDLSDLESVQQFAQNFRKQGLPLHGIVCNAGIMAVPYGKTKQGFEMHFGTNHISHFLLIKLLIDDIVKSGEGRVVCLSSKAHDRSDVHFEDVGFNNGQDYDPMTGYAQSKTANILCAKAFNKIYSAKRVECFAVHPGKAGIVITPLSQHIGTTGMVAFSMLDPEGNPNPGLKTVAEGAATQVYALTSPELDGMGGTYLADCHVSEPLNDQARDNSGEYSKHLFDLTEKLIEPFMSQYC</sequence>
<dbReference type="PANTHER" id="PTHR24320:SF283">
    <property type="entry name" value="RETINOL DEHYDROGENASE 11"/>
    <property type="match status" value="1"/>
</dbReference>
<dbReference type="SUPFAM" id="SSF51735">
    <property type="entry name" value="NAD(P)-binding Rossmann-fold domains"/>
    <property type="match status" value="1"/>
</dbReference>
<evidence type="ECO:0008006" key="5">
    <source>
        <dbReference type="Google" id="ProtNLM"/>
    </source>
</evidence>
<evidence type="ECO:0000313" key="3">
    <source>
        <dbReference type="EMBL" id="OZJ04472.1"/>
    </source>
</evidence>